<evidence type="ECO:0000313" key="2">
    <source>
        <dbReference type="Proteomes" id="UP000663836"/>
    </source>
</evidence>
<proteinExistence type="predicted"/>
<comment type="caution">
    <text evidence="1">The sequence shown here is derived from an EMBL/GenBank/DDBJ whole genome shotgun (WGS) entry which is preliminary data.</text>
</comment>
<protein>
    <submittedName>
        <fullName evidence="1">Uncharacterized protein</fullName>
    </submittedName>
</protein>
<dbReference type="AlphaFoldDB" id="A0A819NJ02"/>
<name>A0A819NJ02_9BILA</name>
<feature type="non-terminal residue" evidence="1">
    <location>
        <position position="35"/>
    </location>
</feature>
<dbReference type="EMBL" id="CAJOBD010004548">
    <property type="protein sequence ID" value="CAF3998975.1"/>
    <property type="molecule type" value="Genomic_DNA"/>
</dbReference>
<evidence type="ECO:0000313" key="1">
    <source>
        <dbReference type="EMBL" id="CAF3998975.1"/>
    </source>
</evidence>
<gene>
    <name evidence="1" type="ORF">JBS370_LOCUS26163</name>
</gene>
<accession>A0A819NJ02</accession>
<organism evidence="1 2">
    <name type="scientific">Rotaria sordida</name>
    <dbReference type="NCBI Taxonomy" id="392033"/>
    <lineage>
        <taxon>Eukaryota</taxon>
        <taxon>Metazoa</taxon>
        <taxon>Spiralia</taxon>
        <taxon>Gnathifera</taxon>
        <taxon>Rotifera</taxon>
        <taxon>Eurotatoria</taxon>
        <taxon>Bdelloidea</taxon>
        <taxon>Philodinida</taxon>
        <taxon>Philodinidae</taxon>
        <taxon>Rotaria</taxon>
    </lineage>
</organism>
<reference evidence="1" key="1">
    <citation type="submission" date="2021-02" db="EMBL/GenBank/DDBJ databases">
        <authorList>
            <person name="Nowell W R."/>
        </authorList>
    </citation>
    <scope>NUCLEOTIDE SEQUENCE</scope>
</reference>
<sequence length="35" mass="4044">MIVKHGNSARVTCKCSTEDMPVQQFNQHRPQKRST</sequence>
<dbReference type="Proteomes" id="UP000663836">
    <property type="component" value="Unassembled WGS sequence"/>
</dbReference>